<sequence>MSATTIAALPPSNQKVYGYVAVLVSLLCLYVPVFHDLFVTVWNSDTQSHGPIVLAIGLWFFYFKTKQILEKPQTFKPSPGLGWPLVILGGGLYVVGYSQSVYIISILSLVFILCGLICIIFGAKTAVKYWFALFFFIFLIPWPTSVIDTLTQPMKIAVSYAADHLLYALDYPIARSGVILQIGQYKLLVADACAGLNSLFTLEAIGLLYINVINHQAFWRNVLLAILIVPISFTSNVLRVCTLALITFHLGDEAGQGFLHNFSGMVLFLTALVLIIVVDSLIQKIAEKFKLKSLLSQE</sequence>
<keyword evidence="2" id="KW-1003">Cell membrane</keyword>
<keyword evidence="4 8" id="KW-0812">Transmembrane</keyword>
<dbReference type="Proteomes" id="UP000311008">
    <property type="component" value="Chromosome"/>
</dbReference>
<dbReference type="RefSeq" id="WP_140003540.1">
    <property type="nucleotide sequence ID" value="NZ_CP040946.1"/>
</dbReference>
<proteinExistence type="predicted"/>
<dbReference type="NCBIfam" id="TIGR03113">
    <property type="entry name" value="exosort_XrtB"/>
    <property type="match status" value="1"/>
</dbReference>
<dbReference type="GO" id="GO:0008233">
    <property type="term" value="F:peptidase activity"/>
    <property type="evidence" value="ECO:0007669"/>
    <property type="project" value="UniProtKB-KW"/>
</dbReference>
<evidence type="ECO:0000256" key="7">
    <source>
        <dbReference type="ARBA" id="ARBA00023136"/>
    </source>
</evidence>
<feature type="transmembrane region" description="Helical" evidence="8">
    <location>
        <begin position="75"/>
        <end position="95"/>
    </location>
</feature>
<keyword evidence="7 8" id="KW-0472">Membrane</keyword>
<feature type="transmembrane region" description="Helical" evidence="8">
    <location>
        <begin position="187"/>
        <end position="210"/>
    </location>
</feature>
<feature type="transmembrane region" description="Helical" evidence="8">
    <location>
        <begin position="129"/>
        <end position="147"/>
    </location>
</feature>
<keyword evidence="5" id="KW-0378">Hydrolase</keyword>
<feature type="transmembrane region" description="Helical" evidence="8">
    <location>
        <begin position="46"/>
        <end position="63"/>
    </location>
</feature>
<evidence type="ECO:0000256" key="3">
    <source>
        <dbReference type="ARBA" id="ARBA00022670"/>
    </source>
</evidence>
<dbReference type="AlphaFoldDB" id="A0A5B8CSB4"/>
<keyword evidence="6 8" id="KW-1133">Transmembrane helix</keyword>
<dbReference type="EMBL" id="CP040946">
    <property type="protein sequence ID" value="QDC44208.1"/>
    <property type="molecule type" value="Genomic_DNA"/>
</dbReference>
<dbReference type="InterPro" id="IPR026392">
    <property type="entry name" value="Exo/Archaeosortase_dom"/>
</dbReference>
<comment type="subcellular location">
    <subcellularLocation>
        <location evidence="1">Cell membrane</location>
        <topology evidence="1">Multi-pass membrane protein</topology>
    </subcellularLocation>
</comment>
<keyword evidence="3" id="KW-0645">Protease</keyword>
<dbReference type="GO" id="GO:0005886">
    <property type="term" value="C:plasma membrane"/>
    <property type="evidence" value="ECO:0007669"/>
    <property type="project" value="UniProtKB-SubCell"/>
</dbReference>
<keyword evidence="10" id="KW-1185">Reference proteome</keyword>
<accession>A0A5B8CSB4</accession>
<dbReference type="GO" id="GO:0006508">
    <property type="term" value="P:proteolysis"/>
    <property type="evidence" value="ECO:0007669"/>
    <property type="project" value="UniProtKB-KW"/>
</dbReference>
<feature type="transmembrane region" description="Helical" evidence="8">
    <location>
        <begin position="16"/>
        <end position="34"/>
    </location>
</feature>
<evidence type="ECO:0000256" key="4">
    <source>
        <dbReference type="ARBA" id="ARBA00022692"/>
    </source>
</evidence>
<dbReference type="KEGG" id="mmec:FIU01_06525"/>
<gene>
    <name evidence="9" type="primary">xrtB</name>
    <name evidence="9" type="ORF">FIU01_06525</name>
</gene>
<evidence type="ECO:0000313" key="9">
    <source>
        <dbReference type="EMBL" id="QDC44208.1"/>
    </source>
</evidence>
<feature type="transmembrane region" description="Helical" evidence="8">
    <location>
        <begin position="222"/>
        <end position="250"/>
    </location>
</feature>
<dbReference type="InterPro" id="IPR019127">
    <property type="entry name" value="Exosortase"/>
</dbReference>
<dbReference type="Pfam" id="PF09721">
    <property type="entry name" value="Exosortase_EpsH"/>
    <property type="match status" value="1"/>
</dbReference>
<dbReference type="NCBIfam" id="TIGR02602">
    <property type="entry name" value="8TM_EpsH"/>
    <property type="match status" value="1"/>
</dbReference>
<reference evidence="10" key="1">
    <citation type="journal article" date="2019" name="ISME J.">
        <title>Evolution in action: habitat transition from sediment to the pelagial leads to genome streamlining in Methylophilaceae.</title>
        <authorList>
            <person name="Salcher M."/>
            <person name="Schaefle D."/>
            <person name="Kaspar M."/>
            <person name="Neuenschwander S.M."/>
            <person name="Ghai R."/>
        </authorList>
    </citation>
    <scope>NUCLEOTIDE SEQUENCE [LARGE SCALE GENOMIC DNA]</scope>
    <source>
        <strain evidence="10">MMS-M-51</strain>
    </source>
</reference>
<feature type="transmembrane region" description="Helical" evidence="8">
    <location>
        <begin position="262"/>
        <end position="282"/>
    </location>
</feature>
<name>A0A5B8CSB4_9PROT</name>
<evidence type="ECO:0000256" key="1">
    <source>
        <dbReference type="ARBA" id="ARBA00004651"/>
    </source>
</evidence>
<dbReference type="InterPro" id="IPR017544">
    <property type="entry name" value="Exosortase-2"/>
</dbReference>
<evidence type="ECO:0000256" key="5">
    <source>
        <dbReference type="ARBA" id="ARBA00022801"/>
    </source>
</evidence>
<dbReference type="OrthoDB" id="597443at2"/>
<evidence type="ECO:0000256" key="2">
    <source>
        <dbReference type="ARBA" id="ARBA00022475"/>
    </source>
</evidence>
<feature type="transmembrane region" description="Helical" evidence="8">
    <location>
        <begin position="101"/>
        <end position="122"/>
    </location>
</feature>
<evidence type="ECO:0000256" key="6">
    <source>
        <dbReference type="ARBA" id="ARBA00022989"/>
    </source>
</evidence>
<evidence type="ECO:0000313" key="10">
    <source>
        <dbReference type="Proteomes" id="UP000311008"/>
    </source>
</evidence>
<organism evidence="9 10">
    <name type="scientific">Methylophilus medardicus</name>
    <dbReference type="NCBI Taxonomy" id="2588534"/>
    <lineage>
        <taxon>Bacteria</taxon>
        <taxon>Pseudomonadati</taxon>
        <taxon>Pseudomonadota</taxon>
        <taxon>Betaproteobacteria</taxon>
        <taxon>Nitrosomonadales</taxon>
        <taxon>Methylophilaceae</taxon>
        <taxon>Methylophilus</taxon>
    </lineage>
</organism>
<dbReference type="InterPro" id="IPR013426">
    <property type="entry name" value="EpsH-like"/>
</dbReference>
<protein>
    <submittedName>
        <fullName evidence="9">Exosortase B</fullName>
    </submittedName>
</protein>
<dbReference type="NCBIfam" id="TIGR04178">
    <property type="entry name" value="exo_archaeo"/>
    <property type="match status" value="1"/>
</dbReference>
<evidence type="ECO:0000256" key="8">
    <source>
        <dbReference type="SAM" id="Phobius"/>
    </source>
</evidence>